<gene>
    <name evidence="1" type="ORF">TCAL_06207</name>
</gene>
<dbReference type="AlphaFoldDB" id="A0A553NSL6"/>
<protein>
    <submittedName>
        <fullName evidence="1">Uncharacterized protein</fullName>
    </submittedName>
</protein>
<proteinExistence type="predicted"/>
<reference evidence="1 2" key="1">
    <citation type="journal article" date="2018" name="Nat. Ecol. Evol.">
        <title>Genomic signatures of mitonuclear coevolution across populations of Tigriopus californicus.</title>
        <authorList>
            <person name="Barreto F.S."/>
            <person name="Watson E.T."/>
            <person name="Lima T.G."/>
            <person name="Willett C.S."/>
            <person name="Edmands S."/>
            <person name="Li W."/>
            <person name="Burton R.S."/>
        </authorList>
    </citation>
    <scope>NUCLEOTIDE SEQUENCE [LARGE SCALE GENOMIC DNA]</scope>
    <source>
        <strain evidence="1 2">San Diego</strain>
    </source>
</reference>
<name>A0A553NSL6_TIGCA</name>
<keyword evidence="2" id="KW-1185">Reference proteome</keyword>
<evidence type="ECO:0000313" key="1">
    <source>
        <dbReference type="EMBL" id="TRY68408.1"/>
    </source>
</evidence>
<organism evidence="1 2">
    <name type="scientific">Tigriopus californicus</name>
    <name type="common">Marine copepod</name>
    <dbReference type="NCBI Taxonomy" id="6832"/>
    <lineage>
        <taxon>Eukaryota</taxon>
        <taxon>Metazoa</taxon>
        <taxon>Ecdysozoa</taxon>
        <taxon>Arthropoda</taxon>
        <taxon>Crustacea</taxon>
        <taxon>Multicrustacea</taxon>
        <taxon>Hexanauplia</taxon>
        <taxon>Copepoda</taxon>
        <taxon>Harpacticoida</taxon>
        <taxon>Harpacticidae</taxon>
        <taxon>Tigriopus</taxon>
    </lineage>
</organism>
<dbReference type="EMBL" id="VCGU01000010">
    <property type="protein sequence ID" value="TRY68408.1"/>
    <property type="molecule type" value="Genomic_DNA"/>
</dbReference>
<evidence type="ECO:0000313" key="2">
    <source>
        <dbReference type="Proteomes" id="UP000318571"/>
    </source>
</evidence>
<accession>A0A553NSL6</accession>
<sequence length="168" mass="19218">MSMRGRGQLSQFEVLFSLFFIVIAIIALECNASTVYFPEKRVPGGNYNDCLDSNGMERQLRSDGLNSYLFGLARCITSVGRPRFGKRSGSPSRKGLLPSKSAMMKSLYQLEPSQETNPNNLHPLERQISTWSNDWLPLDEELARLIWNTQDYSERSKRQDEITFEEAQ</sequence>
<dbReference type="Proteomes" id="UP000318571">
    <property type="component" value="Chromosome 1"/>
</dbReference>
<comment type="caution">
    <text evidence="1">The sequence shown here is derived from an EMBL/GenBank/DDBJ whole genome shotgun (WGS) entry which is preliminary data.</text>
</comment>